<dbReference type="AlphaFoldDB" id="A0A7V8NVP5"/>
<name>A0A7V8NVP5_9BACT</name>
<proteinExistence type="predicted"/>
<reference evidence="1" key="1">
    <citation type="submission" date="2020-06" db="EMBL/GenBank/DDBJ databases">
        <title>Legume-microbial interactions unlock mineral nutrients during tropical forest succession.</title>
        <authorList>
            <person name="Epihov D.Z."/>
        </authorList>
    </citation>
    <scope>NUCLEOTIDE SEQUENCE [LARGE SCALE GENOMIC DNA]</scope>
    <source>
        <strain evidence="1">Pan2503</strain>
    </source>
</reference>
<gene>
    <name evidence="1" type="ORF">HRJ53_25565</name>
</gene>
<organism evidence="1 2">
    <name type="scientific">Candidatus Acidiferrum panamense</name>
    <dbReference type="NCBI Taxonomy" id="2741543"/>
    <lineage>
        <taxon>Bacteria</taxon>
        <taxon>Pseudomonadati</taxon>
        <taxon>Acidobacteriota</taxon>
        <taxon>Terriglobia</taxon>
        <taxon>Candidatus Acidiferrales</taxon>
        <taxon>Candidatus Acidiferrum</taxon>
    </lineage>
</organism>
<keyword evidence="2" id="KW-1185">Reference proteome</keyword>
<protein>
    <submittedName>
        <fullName evidence="1">Uncharacterized protein</fullName>
    </submittedName>
</protein>
<accession>A0A7V8NVP5</accession>
<evidence type="ECO:0000313" key="1">
    <source>
        <dbReference type="EMBL" id="MBA0088368.1"/>
    </source>
</evidence>
<dbReference type="EMBL" id="JACDQQ010002466">
    <property type="protein sequence ID" value="MBA0088368.1"/>
    <property type="molecule type" value="Genomic_DNA"/>
</dbReference>
<sequence>MAPELLKLAQSATGIKDQTMNDSSLYGNIVATLEIERDRLNNERLSASLHRESLMKNLFLVHYEKSAASSLKPKVLFRFGRNHLHRGYDRRGVSTLGNFVAELALAHHMTSFHVAAFAAGGKYFLGKTFDADERQDDPAFELFASVAQYPATVFDLRPLRAILHQIPDKNRSPVQNSLIYWADSYDAIICYREVTPFYREVPP</sequence>
<comment type="caution">
    <text evidence="1">The sequence shown here is derived from an EMBL/GenBank/DDBJ whole genome shotgun (WGS) entry which is preliminary data.</text>
</comment>
<evidence type="ECO:0000313" key="2">
    <source>
        <dbReference type="Proteomes" id="UP000567293"/>
    </source>
</evidence>
<dbReference type="Proteomes" id="UP000567293">
    <property type="component" value="Unassembled WGS sequence"/>
</dbReference>